<dbReference type="PANTHER" id="PTHR30086:SF20">
    <property type="entry name" value="ARGININE EXPORTER PROTEIN ARGO-RELATED"/>
    <property type="match status" value="1"/>
</dbReference>
<feature type="transmembrane region" description="Helical" evidence="6">
    <location>
        <begin position="189"/>
        <end position="208"/>
    </location>
</feature>
<gene>
    <name evidence="7" type="ORF">ABS772_16780</name>
</gene>
<evidence type="ECO:0000256" key="3">
    <source>
        <dbReference type="ARBA" id="ARBA00022692"/>
    </source>
</evidence>
<proteinExistence type="predicted"/>
<keyword evidence="5 6" id="KW-0472">Membrane</keyword>
<organism evidence="7 8">
    <name type="scientific">Methylorubrum podarium</name>
    <dbReference type="NCBI Taxonomy" id="200476"/>
    <lineage>
        <taxon>Bacteria</taxon>
        <taxon>Pseudomonadati</taxon>
        <taxon>Pseudomonadota</taxon>
        <taxon>Alphaproteobacteria</taxon>
        <taxon>Hyphomicrobiales</taxon>
        <taxon>Methylobacteriaceae</taxon>
        <taxon>Methylorubrum</taxon>
    </lineage>
</organism>
<evidence type="ECO:0000256" key="4">
    <source>
        <dbReference type="ARBA" id="ARBA00022989"/>
    </source>
</evidence>
<comment type="caution">
    <text evidence="7">The sequence shown here is derived from an EMBL/GenBank/DDBJ whole genome shotgun (WGS) entry which is preliminary data.</text>
</comment>
<dbReference type="Proteomes" id="UP001480955">
    <property type="component" value="Unassembled WGS sequence"/>
</dbReference>
<reference evidence="7 8" key="1">
    <citation type="submission" date="2024-06" db="EMBL/GenBank/DDBJ databases">
        <authorList>
            <person name="Campbell A.G."/>
        </authorList>
    </citation>
    <scope>NUCLEOTIDE SEQUENCE [LARGE SCALE GENOMIC DNA]</scope>
    <source>
        <strain evidence="7 8">EM12</strain>
    </source>
</reference>
<evidence type="ECO:0000256" key="6">
    <source>
        <dbReference type="SAM" id="Phobius"/>
    </source>
</evidence>
<dbReference type="InterPro" id="IPR001123">
    <property type="entry name" value="LeuE-type"/>
</dbReference>
<keyword evidence="2" id="KW-1003">Cell membrane</keyword>
<evidence type="ECO:0000256" key="1">
    <source>
        <dbReference type="ARBA" id="ARBA00004651"/>
    </source>
</evidence>
<keyword evidence="3 6" id="KW-0812">Transmembrane</keyword>
<feature type="transmembrane region" description="Helical" evidence="6">
    <location>
        <begin position="46"/>
        <end position="68"/>
    </location>
</feature>
<dbReference type="RefSeq" id="WP_350395945.1">
    <property type="nucleotide sequence ID" value="NZ_JBELQE010000085.1"/>
</dbReference>
<evidence type="ECO:0000313" key="8">
    <source>
        <dbReference type="Proteomes" id="UP001480955"/>
    </source>
</evidence>
<comment type="subcellular location">
    <subcellularLocation>
        <location evidence="1">Cell membrane</location>
        <topology evidence="1">Multi-pass membrane protein</topology>
    </subcellularLocation>
</comment>
<name>A0ABV1QQ82_9HYPH</name>
<dbReference type="Pfam" id="PF01810">
    <property type="entry name" value="LysE"/>
    <property type="match status" value="1"/>
</dbReference>
<protein>
    <submittedName>
        <fullName evidence="7">LysE family translocator</fullName>
    </submittedName>
</protein>
<accession>A0ABV1QQ82</accession>
<evidence type="ECO:0000313" key="7">
    <source>
        <dbReference type="EMBL" id="MER2251572.1"/>
    </source>
</evidence>
<keyword evidence="8" id="KW-1185">Reference proteome</keyword>
<dbReference type="PIRSF" id="PIRSF006324">
    <property type="entry name" value="LeuE"/>
    <property type="match status" value="1"/>
</dbReference>
<feature type="transmembrane region" description="Helical" evidence="6">
    <location>
        <begin position="6"/>
        <end position="25"/>
    </location>
</feature>
<evidence type="ECO:0000256" key="5">
    <source>
        <dbReference type="ARBA" id="ARBA00023136"/>
    </source>
</evidence>
<feature type="transmembrane region" description="Helical" evidence="6">
    <location>
        <begin position="74"/>
        <end position="91"/>
    </location>
</feature>
<feature type="transmembrane region" description="Helical" evidence="6">
    <location>
        <begin position="154"/>
        <end position="177"/>
    </location>
</feature>
<feature type="transmembrane region" description="Helical" evidence="6">
    <location>
        <begin position="121"/>
        <end position="142"/>
    </location>
</feature>
<dbReference type="EMBL" id="JBELQE010000085">
    <property type="protein sequence ID" value="MER2251572.1"/>
    <property type="molecule type" value="Genomic_DNA"/>
</dbReference>
<dbReference type="PANTHER" id="PTHR30086">
    <property type="entry name" value="ARGININE EXPORTER PROTEIN ARGO"/>
    <property type="match status" value="1"/>
</dbReference>
<evidence type="ECO:0000256" key="2">
    <source>
        <dbReference type="ARBA" id="ARBA00022475"/>
    </source>
</evidence>
<sequence length="211" mass="23284">MTLQTWWLFVVAVFVLSGTPGPNMLHVMKRSTEVGFRRSIPTMLGCLSAILLALLLSAIGLAAVLTALPAVFEVLRYLGIAYLVYLGVRAWREDPAPLVLAEGAPDRGNPLPLWKLYRDGFLIGITNPKLLLFATAFLPQFVDNAAPQAPQYGILLATFGVIELGWYAVYAFGGHSLARHIQRPRWKRLFNRISGTVFIGFGLALFQARTV</sequence>
<keyword evidence="4 6" id="KW-1133">Transmembrane helix</keyword>